<evidence type="ECO:0000313" key="3">
    <source>
        <dbReference type="Proteomes" id="UP000747110"/>
    </source>
</evidence>
<comment type="caution">
    <text evidence="2">The sequence shown here is derived from an EMBL/GenBank/DDBJ whole genome shotgun (WGS) entry which is preliminary data.</text>
</comment>
<gene>
    <name evidence="2" type="ORF">Vretifemale_20688</name>
</gene>
<protein>
    <submittedName>
        <fullName evidence="2">Uncharacterized protein</fullName>
    </submittedName>
</protein>
<dbReference type="Proteomes" id="UP000747110">
    <property type="component" value="Unassembled WGS sequence"/>
</dbReference>
<sequence>MAPLRVKSTIPMGPQKIKNMAYKAKVELPWCQRHITSAWRLQSRLEGEVETLKRVNATLQATGEEALAAADHRTGVLQQQVAALQQQMQQQMQHAESNVQVVVAEYERRMSALTTAVQVTKQELMQRQVKVKDLTGVVAREQARANTARAEAADAQSKLNASLLATRQLERKLQAVVALARNATAKSARLTAELERANAKIEDLQKRSCHDSNTQQLEDKMTIEKLRTANEAAEESLKFYVDWLPKMNQKDDMRRAELSQKAGEITRLKETMAKLHKEVQGKALQIEAMEEDKRKMKGSLTHEIRRLEEGAADAAAAAACVRHELEEARAEKAQVKAQLIDAKVDIVRERSKATADLREKIRCLELDLTSAHHDVASLRRQNSHLQEKNESLHDETVRSLLVALVKTDQLEELKARQSGQRQAVKAGTAASAAMLSG</sequence>
<reference evidence="2" key="1">
    <citation type="journal article" date="2021" name="Proc. Natl. Acad. Sci. U.S.A.">
        <title>Three genomes in the algal genus Volvox reveal the fate of a haploid sex-determining region after a transition to homothallism.</title>
        <authorList>
            <person name="Yamamoto K."/>
            <person name="Hamaji T."/>
            <person name="Kawai-Toyooka H."/>
            <person name="Matsuzaki R."/>
            <person name="Takahashi F."/>
            <person name="Nishimura Y."/>
            <person name="Kawachi M."/>
            <person name="Noguchi H."/>
            <person name="Minakuchi Y."/>
            <person name="Umen J.G."/>
            <person name="Toyoda A."/>
            <person name="Nozaki H."/>
        </authorList>
    </citation>
    <scope>NUCLEOTIDE SEQUENCE</scope>
    <source>
        <strain evidence="2">NIES-3786</strain>
    </source>
</reference>
<dbReference type="EMBL" id="BNCP01000093">
    <property type="protein sequence ID" value="GIL93278.1"/>
    <property type="molecule type" value="Genomic_DNA"/>
</dbReference>
<keyword evidence="3" id="KW-1185">Reference proteome</keyword>
<dbReference type="AlphaFoldDB" id="A0A8J4D148"/>
<keyword evidence="1" id="KW-0175">Coiled coil</keyword>
<feature type="coiled-coil region" evidence="1">
    <location>
        <begin position="103"/>
        <end position="207"/>
    </location>
</feature>
<evidence type="ECO:0000313" key="2">
    <source>
        <dbReference type="EMBL" id="GIL93278.1"/>
    </source>
</evidence>
<organism evidence="2 3">
    <name type="scientific">Volvox reticuliferus</name>
    <dbReference type="NCBI Taxonomy" id="1737510"/>
    <lineage>
        <taxon>Eukaryota</taxon>
        <taxon>Viridiplantae</taxon>
        <taxon>Chlorophyta</taxon>
        <taxon>core chlorophytes</taxon>
        <taxon>Chlorophyceae</taxon>
        <taxon>CS clade</taxon>
        <taxon>Chlamydomonadales</taxon>
        <taxon>Volvocaceae</taxon>
        <taxon>Volvox</taxon>
    </lineage>
</organism>
<evidence type="ECO:0000256" key="1">
    <source>
        <dbReference type="SAM" id="Coils"/>
    </source>
</evidence>
<accession>A0A8J4D148</accession>
<proteinExistence type="predicted"/>
<name>A0A8J4D148_9CHLO</name>
<dbReference type="OrthoDB" id="561154at2759"/>
<feature type="coiled-coil region" evidence="1">
    <location>
        <begin position="258"/>
        <end position="345"/>
    </location>
</feature>